<dbReference type="EMBL" id="CAJOBI010111163">
    <property type="protein sequence ID" value="CAF4633696.1"/>
    <property type="molecule type" value="Genomic_DNA"/>
</dbReference>
<feature type="non-terminal residue" evidence="2">
    <location>
        <position position="80"/>
    </location>
</feature>
<dbReference type="Proteomes" id="UP000676336">
    <property type="component" value="Unassembled WGS sequence"/>
</dbReference>
<protein>
    <submittedName>
        <fullName evidence="2">Uncharacterized protein</fullName>
    </submittedName>
</protein>
<proteinExistence type="predicted"/>
<evidence type="ECO:0000256" key="1">
    <source>
        <dbReference type="SAM" id="MobiDB-lite"/>
    </source>
</evidence>
<evidence type="ECO:0000313" key="3">
    <source>
        <dbReference type="EMBL" id="CAF4870272.1"/>
    </source>
</evidence>
<feature type="region of interest" description="Disordered" evidence="1">
    <location>
        <begin position="61"/>
        <end position="80"/>
    </location>
</feature>
<evidence type="ECO:0000313" key="2">
    <source>
        <dbReference type="EMBL" id="CAF4633696.1"/>
    </source>
</evidence>
<reference evidence="2" key="1">
    <citation type="submission" date="2021-02" db="EMBL/GenBank/DDBJ databases">
        <authorList>
            <person name="Nowell W R."/>
        </authorList>
    </citation>
    <scope>NUCLEOTIDE SEQUENCE</scope>
</reference>
<comment type="caution">
    <text evidence="2">The sequence shown here is derived from an EMBL/GenBank/DDBJ whole genome shotgun (WGS) entry which is preliminary data.</text>
</comment>
<gene>
    <name evidence="2" type="ORF">SMN809_LOCUS40384</name>
    <name evidence="3" type="ORF">SMN809_LOCUS50304</name>
</gene>
<dbReference type="AlphaFoldDB" id="A0A8S2ZEL6"/>
<sequence length="80" mass="8793">DESSVYLDQLQRPELPQSVTYKAPADIQSTAGSLFTSASAFSQDEPAHDTPININQFIQHTAQDKPVSDTTEQQTTTIIQ</sequence>
<feature type="compositionally biased region" description="Low complexity" evidence="1">
    <location>
        <begin position="70"/>
        <end position="80"/>
    </location>
</feature>
<feature type="non-terminal residue" evidence="2">
    <location>
        <position position="1"/>
    </location>
</feature>
<name>A0A8S2ZEL6_9BILA</name>
<evidence type="ECO:0000313" key="4">
    <source>
        <dbReference type="Proteomes" id="UP000676336"/>
    </source>
</evidence>
<organism evidence="2 4">
    <name type="scientific">Rotaria magnacalcarata</name>
    <dbReference type="NCBI Taxonomy" id="392030"/>
    <lineage>
        <taxon>Eukaryota</taxon>
        <taxon>Metazoa</taxon>
        <taxon>Spiralia</taxon>
        <taxon>Gnathifera</taxon>
        <taxon>Rotifera</taxon>
        <taxon>Eurotatoria</taxon>
        <taxon>Bdelloidea</taxon>
        <taxon>Philodinida</taxon>
        <taxon>Philodinidae</taxon>
        <taxon>Rotaria</taxon>
    </lineage>
</organism>
<accession>A0A8S2ZEL6</accession>
<dbReference type="EMBL" id="CAJOBI010166099">
    <property type="protein sequence ID" value="CAF4870272.1"/>
    <property type="molecule type" value="Genomic_DNA"/>
</dbReference>